<keyword evidence="1" id="KW-0472">Membrane</keyword>
<name>A0A1V3KFH7_9PAST</name>
<keyword evidence="1" id="KW-0812">Transmembrane</keyword>
<reference evidence="3" key="1">
    <citation type="submission" date="2016-10" db="EMBL/GenBank/DDBJ databases">
        <title>Rodentibacter gen. nov. and new species.</title>
        <authorList>
            <person name="Christensen H."/>
        </authorList>
    </citation>
    <scope>NUCLEOTIDE SEQUENCE [LARGE SCALE GENOMIC DNA]</scope>
    <source>
        <strain evidence="3">Ppn152</strain>
    </source>
</reference>
<evidence type="ECO:0000313" key="2">
    <source>
        <dbReference type="EMBL" id="OOF75683.1"/>
    </source>
</evidence>
<keyword evidence="1" id="KW-1133">Transmembrane helix</keyword>
<comment type="caution">
    <text evidence="2">The sequence shown here is derived from an EMBL/GenBank/DDBJ whole genome shotgun (WGS) entry which is preliminary data.</text>
</comment>
<protein>
    <submittedName>
        <fullName evidence="2">Uncharacterized protein</fullName>
    </submittedName>
</protein>
<sequence>MLEMMVIISSIIPTIFVTYLCRISYRRKETKKLIGSFISFLIYALLIIVFDKVFIQLMITAFYALITYFLFIKEIKKIEKEHNEAVLDRMEASYQKYAVKPRRRKI</sequence>
<accession>A0A1V3KFH7</accession>
<dbReference type="AlphaFoldDB" id="A0A1V3KFH7"/>
<feature type="transmembrane region" description="Helical" evidence="1">
    <location>
        <begin position="6"/>
        <end position="25"/>
    </location>
</feature>
<evidence type="ECO:0000256" key="1">
    <source>
        <dbReference type="SAM" id="Phobius"/>
    </source>
</evidence>
<dbReference type="Proteomes" id="UP000189114">
    <property type="component" value="Unassembled WGS sequence"/>
</dbReference>
<evidence type="ECO:0000313" key="3">
    <source>
        <dbReference type="Proteomes" id="UP000189114"/>
    </source>
</evidence>
<proteinExistence type="predicted"/>
<gene>
    <name evidence="2" type="ORF">BKG96_10515</name>
</gene>
<organism evidence="2 3">
    <name type="scientific">Rodentibacter caecimuris</name>
    <dbReference type="NCBI Taxonomy" id="1796644"/>
    <lineage>
        <taxon>Bacteria</taxon>
        <taxon>Pseudomonadati</taxon>
        <taxon>Pseudomonadota</taxon>
        <taxon>Gammaproteobacteria</taxon>
        <taxon>Pasteurellales</taxon>
        <taxon>Pasteurellaceae</taxon>
        <taxon>Rodentibacter</taxon>
    </lineage>
</organism>
<dbReference type="EMBL" id="MLAE01000089">
    <property type="protein sequence ID" value="OOF75683.1"/>
    <property type="molecule type" value="Genomic_DNA"/>
</dbReference>
<feature type="transmembrane region" description="Helical" evidence="1">
    <location>
        <begin position="32"/>
        <end position="49"/>
    </location>
</feature>
<feature type="transmembrane region" description="Helical" evidence="1">
    <location>
        <begin position="55"/>
        <end position="72"/>
    </location>
</feature>